<feature type="region of interest" description="Disordered" evidence="1">
    <location>
        <begin position="119"/>
        <end position="143"/>
    </location>
</feature>
<feature type="compositionally biased region" description="Low complexity" evidence="1">
    <location>
        <begin position="119"/>
        <end position="131"/>
    </location>
</feature>
<name>A0ABP8VZX4_9ACTN</name>
<gene>
    <name evidence="4" type="ORF">GCM10023226_12040</name>
</gene>
<dbReference type="EMBL" id="BAABIM010000001">
    <property type="protein sequence ID" value="GAA4676418.1"/>
    <property type="molecule type" value="Genomic_DNA"/>
</dbReference>
<evidence type="ECO:0000313" key="5">
    <source>
        <dbReference type="Proteomes" id="UP001500621"/>
    </source>
</evidence>
<sequence>MHHSPPTRTRCLAVWLAALAAVVAVVAWVLPDLRDAGHHLLGTGPADAQPFARWLAWVAAAALAGCAGWAGYVTSVVVLEALRGAPTASGAGVPAWSRRLVLAACGAAVVAGIPAGAHAADPAPGPAATGGQDRLPGLHGLPLPERAQAGSVTDLVGGLLLTSGSPGPVTAPPDREPPPHVADPGREPGGRHHVVAPGESLWTIARSAVPAPAHAAAVAAYWPRLHAANRAVLGADPDLITPGQRLLLPPVESTTDHPREDHR</sequence>
<keyword evidence="2" id="KW-1133">Transmembrane helix</keyword>
<dbReference type="RefSeq" id="WP_345263650.1">
    <property type="nucleotide sequence ID" value="NZ_BAABIM010000001.1"/>
</dbReference>
<feature type="region of interest" description="Disordered" evidence="1">
    <location>
        <begin position="162"/>
        <end position="192"/>
    </location>
</feature>
<reference evidence="5" key="1">
    <citation type="journal article" date="2019" name="Int. J. Syst. Evol. Microbiol.">
        <title>The Global Catalogue of Microorganisms (GCM) 10K type strain sequencing project: providing services to taxonomists for standard genome sequencing and annotation.</title>
        <authorList>
            <consortium name="The Broad Institute Genomics Platform"/>
            <consortium name="The Broad Institute Genome Sequencing Center for Infectious Disease"/>
            <person name="Wu L."/>
            <person name="Ma J."/>
        </authorList>
    </citation>
    <scope>NUCLEOTIDE SEQUENCE [LARGE SCALE GENOMIC DNA]</scope>
    <source>
        <strain evidence="5">JCM 18127</strain>
    </source>
</reference>
<comment type="caution">
    <text evidence="4">The sequence shown here is derived from an EMBL/GenBank/DDBJ whole genome shotgun (WGS) entry which is preliminary data.</text>
</comment>
<keyword evidence="2" id="KW-0812">Transmembrane</keyword>
<feature type="domain" description="LysM" evidence="3">
    <location>
        <begin position="191"/>
        <end position="248"/>
    </location>
</feature>
<evidence type="ECO:0000259" key="3">
    <source>
        <dbReference type="PROSITE" id="PS51782"/>
    </source>
</evidence>
<protein>
    <recommendedName>
        <fullName evidence="3">LysM domain-containing protein</fullName>
    </recommendedName>
</protein>
<dbReference type="Gene3D" id="3.10.350.10">
    <property type="entry name" value="LysM domain"/>
    <property type="match status" value="1"/>
</dbReference>
<evidence type="ECO:0000256" key="1">
    <source>
        <dbReference type="SAM" id="MobiDB-lite"/>
    </source>
</evidence>
<evidence type="ECO:0000256" key="2">
    <source>
        <dbReference type="SAM" id="Phobius"/>
    </source>
</evidence>
<organism evidence="4 5">
    <name type="scientific">Nocardioides nanhaiensis</name>
    <dbReference type="NCBI Taxonomy" id="1476871"/>
    <lineage>
        <taxon>Bacteria</taxon>
        <taxon>Bacillati</taxon>
        <taxon>Actinomycetota</taxon>
        <taxon>Actinomycetes</taxon>
        <taxon>Propionibacteriales</taxon>
        <taxon>Nocardioidaceae</taxon>
        <taxon>Nocardioides</taxon>
    </lineage>
</organism>
<feature type="compositionally biased region" description="Basic and acidic residues" evidence="1">
    <location>
        <begin position="173"/>
        <end position="190"/>
    </location>
</feature>
<dbReference type="InterPro" id="IPR018392">
    <property type="entry name" value="LysM"/>
</dbReference>
<proteinExistence type="predicted"/>
<dbReference type="InterPro" id="IPR036779">
    <property type="entry name" value="LysM_dom_sf"/>
</dbReference>
<dbReference type="Proteomes" id="UP001500621">
    <property type="component" value="Unassembled WGS sequence"/>
</dbReference>
<feature type="transmembrane region" description="Helical" evidence="2">
    <location>
        <begin position="12"/>
        <end position="31"/>
    </location>
</feature>
<dbReference type="PROSITE" id="PS51782">
    <property type="entry name" value="LYSM"/>
    <property type="match status" value="1"/>
</dbReference>
<keyword evidence="2" id="KW-0472">Membrane</keyword>
<evidence type="ECO:0000313" key="4">
    <source>
        <dbReference type="EMBL" id="GAA4676418.1"/>
    </source>
</evidence>
<dbReference type="CDD" id="cd00118">
    <property type="entry name" value="LysM"/>
    <property type="match status" value="1"/>
</dbReference>
<keyword evidence="5" id="KW-1185">Reference proteome</keyword>
<feature type="transmembrane region" description="Helical" evidence="2">
    <location>
        <begin position="51"/>
        <end position="79"/>
    </location>
</feature>
<accession>A0ABP8VZX4</accession>